<evidence type="ECO:0000313" key="2">
    <source>
        <dbReference type="Proteomes" id="UP001236369"/>
    </source>
</evidence>
<name>A0ABU0HEB0_9HYPH</name>
<dbReference type="Proteomes" id="UP001236369">
    <property type="component" value="Unassembled WGS sequence"/>
</dbReference>
<organism evidence="1 2">
    <name type="scientific">Methylobacterium persicinum</name>
    <dbReference type="NCBI Taxonomy" id="374426"/>
    <lineage>
        <taxon>Bacteria</taxon>
        <taxon>Pseudomonadati</taxon>
        <taxon>Pseudomonadota</taxon>
        <taxon>Alphaproteobacteria</taxon>
        <taxon>Hyphomicrobiales</taxon>
        <taxon>Methylobacteriaceae</taxon>
        <taxon>Methylobacterium</taxon>
    </lineage>
</organism>
<dbReference type="InterPro" id="IPR046574">
    <property type="entry name" value="DUF6634"/>
</dbReference>
<reference evidence="1 2" key="1">
    <citation type="submission" date="2023-07" db="EMBL/GenBank/DDBJ databases">
        <title>Genomic Encyclopedia of Type Strains, Phase IV (KMG-IV): sequencing the most valuable type-strain genomes for metagenomic binning, comparative biology and taxonomic classification.</title>
        <authorList>
            <person name="Goeker M."/>
        </authorList>
    </citation>
    <scope>NUCLEOTIDE SEQUENCE [LARGE SCALE GENOMIC DNA]</scope>
    <source>
        <strain evidence="1 2">DSM 19562</strain>
    </source>
</reference>
<gene>
    <name evidence="1" type="ORF">QO016_000134</name>
</gene>
<evidence type="ECO:0000313" key="1">
    <source>
        <dbReference type="EMBL" id="MDQ0440657.1"/>
    </source>
</evidence>
<comment type="caution">
    <text evidence="1">The sequence shown here is derived from an EMBL/GenBank/DDBJ whole genome shotgun (WGS) entry which is preliminary data.</text>
</comment>
<proteinExistence type="predicted"/>
<dbReference type="EMBL" id="JAUSVV010000001">
    <property type="protein sequence ID" value="MDQ0440657.1"/>
    <property type="molecule type" value="Genomic_DNA"/>
</dbReference>
<keyword evidence="2" id="KW-1185">Reference proteome</keyword>
<accession>A0ABU0HEB0</accession>
<protein>
    <submittedName>
        <fullName evidence="1">Uncharacterized protein</fullName>
    </submittedName>
</protein>
<sequence>MIAAFFGADGRSVSAHAVLVATLAAAAGRPATLARITRPAEPRLPRGTRLPDAVRVVELQAASAEAAVQAACEAATARDREGWLILDLPAECLAAPSLRAHLDAAVLPVGPTPLDEHFAAAVLGDPRLVPPVQAGPPAPVWLLGCGRSGGEPAVARFERSMRAAVRTGAPDAADAIRALPVALPRLGPSDAAGLVVGTLTSRLLCQGLHLIAAIEAAARHPSAAPLRRQDLAESLGPAPSAGGGADHRDTGERLRDLAEALEAIEEGAGPSPQDLADAPLLEDWDVGLRAVRALTGVVSGHPDFPRPCRIRTSEVYASDGRTWVRTYSRWYRLGRAVGDTAPTTLQ</sequence>
<dbReference type="Pfam" id="PF20339">
    <property type="entry name" value="DUF6634"/>
    <property type="match status" value="1"/>
</dbReference>
<dbReference type="RefSeq" id="WP_012752975.1">
    <property type="nucleotide sequence ID" value="NZ_BPQX01000011.1"/>
</dbReference>